<gene>
    <name evidence="2" type="ORF">BDV25DRAFT_158189</name>
</gene>
<protein>
    <submittedName>
        <fullName evidence="2">Uncharacterized protein</fullName>
    </submittedName>
</protein>
<reference evidence="2 3" key="1">
    <citation type="submission" date="2019-04" db="EMBL/GenBank/DDBJ databases">
        <title>Friends and foes A comparative genomics study of 23 Aspergillus species from section Flavi.</title>
        <authorList>
            <consortium name="DOE Joint Genome Institute"/>
            <person name="Kjaerbolling I."/>
            <person name="Vesth T."/>
            <person name="Frisvad J.C."/>
            <person name="Nybo J.L."/>
            <person name="Theobald S."/>
            <person name="Kildgaard S."/>
            <person name="Isbrandt T."/>
            <person name="Kuo A."/>
            <person name="Sato A."/>
            <person name="Lyhne E.K."/>
            <person name="Kogle M.E."/>
            <person name="Wiebenga A."/>
            <person name="Kun R.S."/>
            <person name="Lubbers R.J."/>
            <person name="Makela M.R."/>
            <person name="Barry K."/>
            <person name="Chovatia M."/>
            <person name="Clum A."/>
            <person name="Daum C."/>
            <person name="Haridas S."/>
            <person name="He G."/>
            <person name="LaButti K."/>
            <person name="Lipzen A."/>
            <person name="Mondo S."/>
            <person name="Riley R."/>
            <person name="Salamov A."/>
            <person name="Simmons B.A."/>
            <person name="Magnuson J.K."/>
            <person name="Henrissat B."/>
            <person name="Mortensen U.H."/>
            <person name="Larsen T.O."/>
            <person name="Devries R.P."/>
            <person name="Grigoriev I.V."/>
            <person name="Machida M."/>
            <person name="Baker S.E."/>
            <person name="Andersen M.R."/>
        </authorList>
    </citation>
    <scope>NUCLEOTIDE SEQUENCE [LARGE SCALE GENOMIC DNA]</scope>
    <source>
        <strain evidence="2 3">IBT 18842</strain>
    </source>
</reference>
<dbReference type="OrthoDB" id="19311at2759"/>
<proteinExistence type="predicted"/>
<dbReference type="AlphaFoldDB" id="A0A5N6TQQ5"/>
<keyword evidence="3" id="KW-1185">Reference proteome</keyword>
<accession>A0A5N6TQQ5</accession>
<feature type="transmembrane region" description="Helical" evidence="1">
    <location>
        <begin position="16"/>
        <end position="34"/>
    </location>
</feature>
<keyword evidence="1" id="KW-0472">Membrane</keyword>
<feature type="transmembrane region" description="Helical" evidence="1">
    <location>
        <begin position="41"/>
        <end position="61"/>
    </location>
</feature>
<keyword evidence="1" id="KW-1133">Transmembrane helix</keyword>
<dbReference type="EMBL" id="ML742159">
    <property type="protein sequence ID" value="KAE8148461.1"/>
    <property type="molecule type" value="Genomic_DNA"/>
</dbReference>
<organism evidence="2 3">
    <name type="scientific">Aspergillus avenaceus</name>
    <dbReference type="NCBI Taxonomy" id="36643"/>
    <lineage>
        <taxon>Eukaryota</taxon>
        <taxon>Fungi</taxon>
        <taxon>Dikarya</taxon>
        <taxon>Ascomycota</taxon>
        <taxon>Pezizomycotina</taxon>
        <taxon>Eurotiomycetes</taxon>
        <taxon>Eurotiomycetidae</taxon>
        <taxon>Eurotiales</taxon>
        <taxon>Aspergillaceae</taxon>
        <taxon>Aspergillus</taxon>
        <taxon>Aspergillus subgen. Circumdati</taxon>
    </lineage>
</organism>
<keyword evidence="1" id="KW-0812">Transmembrane</keyword>
<dbReference type="Proteomes" id="UP000325780">
    <property type="component" value="Unassembled WGS sequence"/>
</dbReference>
<name>A0A5N6TQQ5_ASPAV</name>
<evidence type="ECO:0000256" key="1">
    <source>
        <dbReference type="SAM" id="Phobius"/>
    </source>
</evidence>
<evidence type="ECO:0000313" key="2">
    <source>
        <dbReference type="EMBL" id="KAE8148461.1"/>
    </source>
</evidence>
<evidence type="ECO:0000313" key="3">
    <source>
        <dbReference type="Proteomes" id="UP000325780"/>
    </source>
</evidence>
<sequence>MPYSQNHFTMNPFSPRLIYIFPYSACANTPICFFSYSKKVILYSCLILIFLFTPLFCLFPLSHYTIL</sequence>